<protein>
    <recommendedName>
        <fullName evidence="5">Pentatricopeptide repeat-containing protein</fullName>
    </recommendedName>
</protein>
<evidence type="ECO:0000256" key="1">
    <source>
        <dbReference type="ARBA" id="ARBA00022737"/>
    </source>
</evidence>
<feature type="repeat" description="PPR" evidence="2">
    <location>
        <begin position="295"/>
        <end position="329"/>
    </location>
</feature>
<gene>
    <name evidence="3" type="ORF">Syun_031216</name>
</gene>
<name>A0AAP0DYH6_9MAGN</name>
<dbReference type="Pfam" id="PF13041">
    <property type="entry name" value="PPR_2"/>
    <property type="match status" value="3"/>
</dbReference>
<feature type="repeat" description="PPR" evidence="2">
    <location>
        <begin position="533"/>
        <end position="567"/>
    </location>
</feature>
<accession>A0AAP0DYH6</accession>
<feature type="repeat" description="PPR" evidence="2">
    <location>
        <begin position="330"/>
        <end position="364"/>
    </location>
</feature>
<dbReference type="EMBL" id="JBBNAF010000046">
    <property type="protein sequence ID" value="KAK9081770.1"/>
    <property type="molecule type" value="Genomic_DNA"/>
</dbReference>
<dbReference type="FunFam" id="1.25.40.10:FF:000627">
    <property type="entry name" value="Pentatricopeptide repeat-containing protein"/>
    <property type="match status" value="1"/>
</dbReference>
<feature type="repeat" description="PPR" evidence="2">
    <location>
        <begin position="192"/>
        <end position="226"/>
    </location>
</feature>
<keyword evidence="1" id="KW-0677">Repeat</keyword>
<dbReference type="AlphaFoldDB" id="A0AAP0DYH6"/>
<dbReference type="GO" id="GO:0099402">
    <property type="term" value="P:plant organ development"/>
    <property type="evidence" value="ECO:0007669"/>
    <property type="project" value="UniProtKB-ARBA"/>
</dbReference>
<dbReference type="Proteomes" id="UP001420932">
    <property type="component" value="Unassembled WGS sequence"/>
</dbReference>
<sequence length="764" mass="85844">MRFPLKCEEEEKEHNSLKGSNPLCQVYMRLNSKRQKSQLEALYTPWLIKKQRGNAFSITLPLSILQKCIPNSWKPIESPPNSLHFNNQSLINTLLSSIATFASQPNFSKAFNNYSQLKTHVPSSSLLIIQAISALLSPRLAPRYGELLHAHIIVLGHQQNPVLVPKLVHLYSSFGHLNEAHLLFEDSSYVGSVCSWNVLISAYLRHGFYWELLCAYKQMVDRGVRPDSFTYTSVLKACGCEFDLGFGRWVHWSMDCRCLRRRRGLYVHNALVSMYVKCGQLNVARSLFEKMPVRDVVSWNSMISGYACKGMWEEAFEMIERMCAENAKVNVVTWNIMARGCLRTGNYKGVLGLIARMSSCGVSLDSVTVLTGLVACSQAGFGKLGKEIHGFAVRGCHDGAENVKNAMITMYSQCKYLKQAYKLFCSMESKSLITWNTMIAGCACLDQLEETTSIFREMLAFSFEPNYVTIVTILSLCARMVNLRHGRELHCYILRRETFVDYLLLNNALVDLYSKSGKILEAQRLFEFMDVKDKVTYTSLIAGYGMQGKGLTSLKLFEEMKAYGIKPDHVTMVAILSACSHSGLVSQGEMLFQNMAGEYQINPRMEHFSCMVELYGRAGLLIQAKQPSPAILAILLVACRINGNILIGEWAADYLLKLRPEKLEFYGLIANMYSNASSWSKLAKVTTLMKALCMGNNPIYLLQRSFSMDVNSSRRPRHAQVSSVPTKASHSCVIHLSIALPISPSRTWSRAKPTIGHVTSSDAL</sequence>
<proteinExistence type="predicted"/>
<dbReference type="PANTHER" id="PTHR47926">
    <property type="entry name" value="PENTATRICOPEPTIDE REPEAT-CONTAINING PROTEIN"/>
    <property type="match status" value="1"/>
</dbReference>
<evidence type="ECO:0000313" key="4">
    <source>
        <dbReference type="Proteomes" id="UP001420932"/>
    </source>
</evidence>
<evidence type="ECO:0008006" key="5">
    <source>
        <dbReference type="Google" id="ProtNLM"/>
    </source>
</evidence>
<evidence type="ECO:0000313" key="3">
    <source>
        <dbReference type="EMBL" id="KAK9081770.1"/>
    </source>
</evidence>
<dbReference type="Gene3D" id="1.25.40.10">
    <property type="entry name" value="Tetratricopeptide repeat domain"/>
    <property type="match status" value="4"/>
</dbReference>
<dbReference type="Pfam" id="PF01535">
    <property type="entry name" value="PPR"/>
    <property type="match status" value="3"/>
</dbReference>
<dbReference type="InterPro" id="IPR011990">
    <property type="entry name" value="TPR-like_helical_dom_sf"/>
</dbReference>
<dbReference type="InterPro" id="IPR046960">
    <property type="entry name" value="PPR_At4g14850-like_plant"/>
</dbReference>
<organism evidence="3 4">
    <name type="scientific">Stephania yunnanensis</name>
    <dbReference type="NCBI Taxonomy" id="152371"/>
    <lineage>
        <taxon>Eukaryota</taxon>
        <taxon>Viridiplantae</taxon>
        <taxon>Streptophyta</taxon>
        <taxon>Embryophyta</taxon>
        <taxon>Tracheophyta</taxon>
        <taxon>Spermatophyta</taxon>
        <taxon>Magnoliopsida</taxon>
        <taxon>Ranunculales</taxon>
        <taxon>Menispermaceae</taxon>
        <taxon>Menispermoideae</taxon>
        <taxon>Cissampelideae</taxon>
        <taxon>Stephania</taxon>
    </lineage>
</organism>
<feature type="repeat" description="PPR" evidence="2">
    <location>
        <begin position="431"/>
        <end position="465"/>
    </location>
</feature>
<comment type="caution">
    <text evidence="3">The sequence shown here is derived from an EMBL/GenBank/DDBJ whole genome shotgun (WGS) entry which is preliminary data.</text>
</comment>
<dbReference type="FunFam" id="1.25.40.10:FF:000393">
    <property type="entry name" value="Pentatricopeptide repeat-containing protein At1g20230"/>
    <property type="match status" value="1"/>
</dbReference>
<dbReference type="NCBIfam" id="TIGR00756">
    <property type="entry name" value="PPR"/>
    <property type="match status" value="6"/>
</dbReference>
<dbReference type="GO" id="GO:0009451">
    <property type="term" value="P:RNA modification"/>
    <property type="evidence" value="ECO:0007669"/>
    <property type="project" value="InterPro"/>
</dbReference>
<dbReference type="GO" id="GO:0003723">
    <property type="term" value="F:RNA binding"/>
    <property type="evidence" value="ECO:0007669"/>
    <property type="project" value="InterPro"/>
</dbReference>
<dbReference type="PANTHER" id="PTHR47926:SF375">
    <property type="entry name" value="PENTATRICOPEPTIDE REPEAT-CONTAINING PROTEIN"/>
    <property type="match status" value="1"/>
</dbReference>
<keyword evidence="4" id="KW-1185">Reference proteome</keyword>
<dbReference type="InterPro" id="IPR002885">
    <property type="entry name" value="PPR_rpt"/>
</dbReference>
<evidence type="ECO:0000256" key="2">
    <source>
        <dbReference type="PROSITE-ProRule" id="PRU00708"/>
    </source>
</evidence>
<dbReference type="FunFam" id="1.25.40.10:FF:000158">
    <property type="entry name" value="pentatricopeptide repeat-containing protein At2g33680"/>
    <property type="match status" value="1"/>
</dbReference>
<reference evidence="3 4" key="1">
    <citation type="submission" date="2024-01" db="EMBL/GenBank/DDBJ databases">
        <title>Genome assemblies of Stephania.</title>
        <authorList>
            <person name="Yang L."/>
        </authorList>
    </citation>
    <scope>NUCLEOTIDE SEQUENCE [LARGE SCALE GENOMIC DNA]</scope>
    <source>
        <strain evidence="3">YNDBR</strain>
        <tissue evidence="3">Leaf</tissue>
    </source>
</reference>
<dbReference type="PROSITE" id="PS51375">
    <property type="entry name" value="PPR"/>
    <property type="match status" value="5"/>
</dbReference>